<keyword evidence="4 5" id="KW-0067">ATP-binding</keyword>
<dbReference type="EMBL" id="SLWQ01000008">
    <property type="protein sequence ID" value="TCO38308.1"/>
    <property type="molecule type" value="Genomic_DNA"/>
</dbReference>
<dbReference type="Proteomes" id="UP000294862">
    <property type="component" value="Unassembled WGS sequence"/>
</dbReference>
<dbReference type="PROSITE" id="PS50011">
    <property type="entry name" value="PROTEIN_KINASE_DOM"/>
    <property type="match status" value="1"/>
</dbReference>
<dbReference type="InterPro" id="IPR000719">
    <property type="entry name" value="Prot_kinase_dom"/>
</dbReference>
<sequence>MTYLKQPFTIPGYRLIGRLGVGGMATVYLASQESLSRLVAIKVLANDHSGDELVRRFENEARTIARLDHPHIVQIHDVGRTSTGQIYYTMPYLSNGDLSTRNIRDDPERILAVMRALVEALGCAHDHGIVHRDVKPENVLFDKLDRPMLADFGIALTGSKQQRVTREGATIGSSGYMSPEQARGQPIDGRSDFYSLGVLCYELLTGEMPFQGGDALAVALAHIEKPVPRLPVTRRIWQPLIDKALAKHPDARFQSAEEMLAALDIVARRMRATTPSGLGRRFKALVERIVAIPRRRRALALGGLMAATLVALVALSPHVAQRTALHAGGAAGTPAAVAARDADPLAGARAQHLQQADDLMSINRLVEPAGASAADEYLAVLAAEPQQDDARKGLARIFERLGAQARQAIADDHATEATHAIDQADGLASRAGAVVAEAHAAFAKAVHDAVEQRRARTRDPLDPSALHALKPLLPALARVDAAQAKAIEAALAQSKARLRVGAVIRDDGGPEMVVMPATRGSTPSIAMSVDEVTRGAYAAFARAAGRPVARCRASQNLIALVASRGIDWRHPGFEQGDDHPVVCVSWADANAYARWLGERTGARYRLPSSNEWLAAARAAGSGKGCRAANIEARRGCNDGYEHTAPVGRFGTSAPGLHDLAGNVSEWVDVCANRGRGGEDCGEHRFRGLSWRDDDEESNLDRIDSAPADVGYANVGFRLVRELPAVDAAQ</sequence>
<keyword evidence="1" id="KW-0808">Transferase</keyword>
<dbReference type="OrthoDB" id="9801841at2"/>
<dbReference type="PROSITE" id="PS00108">
    <property type="entry name" value="PROTEIN_KINASE_ST"/>
    <property type="match status" value="1"/>
</dbReference>
<dbReference type="InterPro" id="IPR016187">
    <property type="entry name" value="CTDL_fold"/>
</dbReference>
<keyword evidence="6" id="KW-0472">Membrane</keyword>
<gene>
    <name evidence="8" type="ORF">EV148_108146</name>
</gene>
<dbReference type="SMART" id="SM00220">
    <property type="entry name" value="S_TKc"/>
    <property type="match status" value="1"/>
</dbReference>
<keyword evidence="9" id="KW-1185">Reference proteome</keyword>
<dbReference type="Pfam" id="PF00069">
    <property type="entry name" value="Pkinase"/>
    <property type="match status" value="1"/>
</dbReference>
<feature type="transmembrane region" description="Helical" evidence="6">
    <location>
        <begin position="298"/>
        <end position="316"/>
    </location>
</feature>
<dbReference type="AlphaFoldDB" id="A0A4R2I5A1"/>
<dbReference type="GO" id="GO:0005524">
    <property type="term" value="F:ATP binding"/>
    <property type="evidence" value="ECO:0007669"/>
    <property type="project" value="UniProtKB-UniRule"/>
</dbReference>
<dbReference type="PANTHER" id="PTHR43289">
    <property type="entry name" value="MITOGEN-ACTIVATED PROTEIN KINASE KINASE KINASE 20-RELATED"/>
    <property type="match status" value="1"/>
</dbReference>
<feature type="domain" description="Protein kinase" evidence="7">
    <location>
        <begin position="13"/>
        <end position="266"/>
    </location>
</feature>
<evidence type="ECO:0000313" key="9">
    <source>
        <dbReference type="Proteomes" id="UP000294862"/>
    </source>
</evidence>
<evidence type="ECO:0000256" key="1">
    <source>
        <dbReference type="ARBA" id="ARBA00022679"/>
    </source>
</evidence>
<organism evidence="8 9">
    <name type="scientific">Dokdonella fugitiva</name>
    <dbReference type="NCBI Taxonomy" id="328517"/>
    <lineage>
        <taxon>Bacteria</taxon>
        <taxon>Pseudomonadati</taxon>
        <taxon>Pseudomonadota</taxon>
        <taxon>Gammaproteobacteria</taxon>
        <taxon>Lysobacterales</taxon>
        <taxon>Rhodanobacteraceae</taxon>
        <taxon>Dokdonella</taxon>
    </lineage>
</organism>
<evidence type="ECO:0000313" key="8">
    <source>
        <dbReference type="EMBL" id="TCO38308.1"/>
    </source>
</evidence>
<dbReference type="Gene3D" id="3.30.200.20">
    <property type="entry name" value="Phosphorylase Kinase, domain 1"/>
    <property type="match status" value="1"/>
</dbReference>
<dbReference type="SUPFAM" id="SSF56112">
    <property type="entry name" value="Protein kinase-like (PK-like)"/>
    <property type="match status" value="1"/>
</dbReference>
<keyword evidence="2 5" id="KW-0547">Nucleotide-binding</keyword>
<feature type="binding site" evidence="5">
    <location>
        <position position="42"/>
    </location>
    <ligand>
        <name>ATP</name>
        <dbReference type="ChEBI" id="CHEBI:30616"/>
    </ligand>
</feature>
<dbReference type="InterPro" id="IPR042095">
    <property type="entry name" value="SUMF_sf"/>
</dbReference>
<dbReference type="GO" id="GO:0004674">
    <property type="term" value="F:protein serine/threonine kinase activity"/>
    <property type="evidence" value="ECO:0007669"/>
    <property type="project" value="UniProtKB-KW"/>
</dbReference>
<dbReference type="SUPFAM" id="SSF56436">
    <property type="entry name" value="C-type lectin-like"/>
    <property type="match status" value="1"/>
</dbReference>
<dbReference type="InterPro" id="IPR005532">
    <property type="entry name" value="SUMF_dom"/>
</dbReference>
<keyword evidence="6" id="KW-1133">Transmembrane helix</keyword>
<dbReference type="InterPro" id="IPR017441">
    <property type="entry name" value="Protein_kinase_ATP_BS"/>
</dbReference>
<evidence type="ECO:0000256" key="3">
    <source>
        <dbReference type="ARBA" id="ARBA00022777"/>
    </source>
</evidence>
<dbReference type="PANTHER" id="PTHR43289:SF6">
    <property type="entry name" value="SERINE_THREONINE-PROTEIN KINASE NEKL-3"/>
    <property type="match status" value="1"/>
</dbReference>
<evidence type="ECO:0000259" key="7">
    <source>
        <dbReference type="PROSITE" id="PS50011"/>
    </source>
</evidence>
<dbReference type="Pfam" id="PF03781">
    <property type="entry name" value="FGE-sulfatase"/>
    <property type="match status" value="1"/>
</dbReference>
<dbReference type="PROSITE" id="PS00107">
    <property type="entry name" value="PROTEIN_KINASE_ATP"/>
    <property type="match status" value="1"/>
</dbReference>
<evidence type="ECO:0000256" key="2">
    <source>
        <dbReference type="ARBA" id="ARBA00022741"/>
    </source>
</evidence>
<evidence type="ECO:0000256" key="6">
    <source>
        <dbReference type="SAM" id="Phobius"/>
    </source>
</evidence>
<protein>
    <submittedName>
        <fullName evidence="8">Serine/threonine protein kinase</fullName>
    </submittedName>
</protein>
<dbReference type="RefSeq" id="WP_131999504.1">
    <property type="nucleotide sequence ID" value="NZ_SLWQ01000008.1"/>
</dbReference>
<dbReference type="Gene3D" id="1.10.510.10">
    <property type="entry name" value="Transferase(Phosphotransferase) domain 1"/>
    <property type="match status" value="1"/>
</dbReference>
<evidence type="ECO:0000256" key="4">
    <source>
        <dbReference type="ARBA" id="ARBA00022840"/>
    </source>
</evidence>
<keyword evidence="3 8" id="KW-0418">Kinase</keyword>
<reference evidence="8 9" key="1">
    <citation type="journal article" date="2015" name="Stand. Genomic Sci.">
        <title>Genomic Encyclopedia of Bacterial and Archaeal Type Strains, Phase III: the genomes of soil and plant-associated and newly described type strains.</title>
        <authorList>
            <person name="Whitman W.B."/>
            <person name="Woyke T."/>
            <person name="Klenk H.P."/>
            <person name="Zhou Y."/>
            <person name="Lilburn T.G."/>
            <person name="Beck B.J."/>
            <person name="De Vos P."/>
            <person name="Vandamme P."/>
            <person name="Eisen J.A."/>
            <person name="Garrity G."/>
            <person name="Hugenholtz P."/>
            <person name="Kyrpides N.C."/>
        </authorList>
    </citation>
    <scope>NUCLEOTIDE SEQUENCE [LARGE SCALE GENOMIC DNA]</scope>
    <source>
        <strain evidence="8 9">A3</strain>
    </source>
</reference>
<evidence type="ECO:0000256" key="5">
    <source>
        <dbReference type="PROSITE-ProRule" id="PRU10141"/>
    </source>
</evidence>
<dbReference type="InterPro" id="IPR008271">
    <property type="entry name" value="Ser/Thr_kinase_AS"/>
</dbReference>
<keyword evidence="8" id="KW-0723">Serine/threonine-protein kinase</keyword>
<accession>A0A4R2I5A1</accession>
<dbReference type="InterPro" id="IPR011009">
    <property type="entry name" value="Kinase-like_dom_sf"/>
</dbReference>
<proteinExistence type="predicted"/>
<keyword evidence="6" id="KW-0812">Transmembrane</keyword>
<dbReference type="CDD" id="cd14014">
    <property type="entry name" value="STKc_PknB_like"/>
    <property type="match status" value="1"/>
</dbReference>
<dbReference type="Gene3D" id="3.90.1580.10">
    <property type="entry name" value="paralog of FGE (formylglycine-generating enzyme)"/>
    <property type="match status" value="1"/>
</dbReference>
<name>A0A4R2I5A1_9GAMM</name>
<comment type="caution">
    <text evidence="8">The sequence shown here is derived from an EMBL/GenBank/DDBJ whole genome shotgun (WGS) entry which is preliminary data.</text>
</comment>